<dbReference type="NCBIfam" id="NF033581">
    <property type="entry name" value="transpos_IS5_4"/>
    <property type="match status" value="1"/>
</dbReference>
<protein>
    <submittedName>
        <fullName evidence="9">Transposase</fullName>
    </submittedName>
</protein>
<dbReference type="PANTHER" id="PTHR35604">
    <property type="entry name" value="TRANSPOSASE INSH FOR INSERTION SEQUENCE ELEMENT IS5A-RELATED"/>
    <property type="match status" value="1"/>
</dbReference>
<dbReference type="PANTHER" id="PTHR35604:SF2">
    <property type="entry name" value="TRANSPOSASE INSH FOR INSERTION SEQUENCE ELEMENT IS5A-RELATED"/>
    <property type="match status" value="1"/>
</dbReference>
<feature type="domain" description="Transposase IS4-like" evidence="7">
    <location>
        <begin position="206"/>
        <end position="353"/>
    </location>
</feature>
<feature type="compositionally biased region" description="Basic and acidic residues" evidence="6">
    <location>
        <begin position="178"/>
        <end position="205"/>
    </location>
</feature>
<organism evidence="9 10">
    <name type="scientific">Labrys monachus</name>
    <dbReference type="NCBI Taxonomy" id="217067"/>
    <lineage>
        <taxon>Bacteria</taxon>
        <taxon>Pseudomonadati</taxon>
        <taxon>Pseudomonadota</taxon>
        <taxon>Alphaproteobacteria</taxon>
        <taxon>Hyphomicrobiales</taxon>
        <taxon>Xanthobacteraceae</taxon>
        <taxon>Labrys</taxon>
    </lineage>
</organism>
<evidence type="ECO:0000313" key="9">
    <source>
        <dbReference type="EMBL" id="MDQ0390314.1"/>
    </source>
</evidence>
<evidence type="ECO:0000256" key="6">
    <source>
        <dbReference type="SAM" id="MobiDB-lite"/>
    </source>
</evidence>
<dbReference type="Proteomes" id="UP001237448">
    <property type="component" value="Unassembled WGS sequence"/>
</dbReference>
<keyword evidence="3" id="KW-0815">Transposition</keyword>
<evidence type="ECO:0000256" key="5">
    <source>
        <dbReference type="ARBA" id="ARBA00023172"/>
    </source>
</evidence>
<evidence type="ECO:0000256" key="4">
    <source>
        <dbReference type="ARBA" id="ARBA00023125"/>
    </source>
</evidence>
<proteinExistence type="inferred from homology"/>
<dbReference type="EMBL" id="JAUSVK010000001">
    <property type="protein sequence ID" value="MDQ0390314.1"/>
    <property type="molecule type" value="Genomic_DNA"/>
</dbReference>
<comment type="function">
    <text evidence="1">Involved in the transposition of the insertion sequence IS5.</text>
</comment>
<name>A0ABU0F843_9HYPH</name>
<keyword evidence="4" id="KW-0238">DNA-binding</keyword>
<evidence type="ECO:0000313" key="10">
    <source>
        <dbReference type="Proteomes" id="UP001237448"/>
    </source>
</evidence>
<evidence type="ECO:0000259" key="7">
    <source>
        <dbReference type="Pfam" id="PF01609"/>
    </source>
</evidence>
<keyword evidence="5" id="KW-0233">DNA recombination</keyword>
<gene>
    <name evidence="9" type="ORF">J3R73_000106</name>
</gene>
<feature type="region of interest" description="Disordered" evidence="6">
    <location>
        <begin position="163"/>
        <end position="205"/>
    </location>
</feature>
<dbReference type="InterPro" id="IPR008490">
    <property type="entry name" value="Transposase_InsH_N"/>
</dbReference>
<evidence type="ECO:0000256" key="1">
    <source>
        <dbReference type="ARBA" id="ARBA00003544"/>
    </source>
</evidence>
<evidence type="ECO:0000256" key="2">
    <source>
        <dbReference type="ARBA" id="ARBA00010075"/>
    </source>
</evidence>
<evidence type="ECO:0000256" key="3">
    <source>
        <dbReference type="ARBA" id="ARBA00022578"/>
    </source>
</evidence>
<accession>A0ABU0F843</accession>
<comment type="similarity">
    <text evidence="2">Belongs to the transposase 11 family.</text>
</comment>
<feature type="domain" description="Transposase InsH N-terminal" evidence="8">
    <location>
        <begin position="21"/>
        <end position="118"/>
    </location>
</feature>
<evidence type="ECO:0000259" key="8">
    <source>
        <dbReference type="Pfam" id="PF05598"/>
    </source>
</evidence>
<dbReference type="InterPro" id="IPR002559">
    <property type="entry name" value="Transposase_11"/>
</dbReference>
<keyword evidence="10" id="KW-1185">Reference proteome</keyword>
<dbReference type="Pfam" id="PF05598">
    <property type="entry name" value="DUF772"/>
    <property type="match status" value="1"/>
</dbReference>
<sequence length="363" mass="40598">MEGLMRGSDEQTGALFSYQSPESLVPRDHPLRAIRLVVNAALERLSEPFSKLYSPYGRASIAPEKLLRALLVQAFFGIRSERQLMEQVRYNMLFRWFIGLSMDAPIWDVTVFTKNRDRLLEGDIAREFLLAILADPQVKPLLSSEHFSVDGTLIAAWASMKSFQPKDSSGSPPGPGRNGERDFRGEKRSNQTHESTTDPDARLYRKADGQPAKLAYLGHVLMENRNGLIVDAELTKATGWAERAAAEAMIEDAAPAGRVTLGADKAYDVAAHVARLRALGVTPHVAQNATNRRSAIDRRTTRHPGYALSQTIRKRIEEPFGWIKEAGGFRQTKHRGQERVGWMFTLRAAAYNLIRLPKLFATT</sequence>
<dbReference type="InterPro" id="IPR047959">
    <property type="entry name" value="Transpos_IS5"/>
</dbReference>
<comment type="caution">
    <text evidence="9">The sequence shown here is derived from an EMBL/GenBank/DDBJ whole genome shotgun (WGS) entry which is preliminary data.</text>
</comment>
<reference evidence="9 10" key="1">
    <citation type="submission" date="2023-07" db="EMBL/GenBank/DDBJ databases">
        <title>Genomic Encyclopedia of Type Strains, Phase IV (KMG-IV): sequencing the most valuable type-strain genomes for metagenomic binning, comparative biology and taxonomic classification.</title>
        <authorList>
            <person name="Goeker M."/>
        </authorList>
    </citation>
    <scope>NUCLEOTIDE SEQUENCE [LARGE SCALE GENOMIC DNA]</scope>
    <source>
        <strain evidence="9 10">DSM 5896</strain>
    </source>
</reference>
<dbReference type="Pfam" id="PF01609">
    <property type="entry name" value="DDE_Tnp_1"/>
    <property type="match status" value="1"/>
</dbReference>